<dbReference type="GO" id="GO:0003725">
    <property type="term" value="F:double-stranded RNA binding"/>
    <property type="evidence" value="ECO:0007669"/>
    <property type="project" value="TreeGrafter"/>
</dbReference>
<feature type="compositionally biased region" description="Basic and acidic residues" evidence="6">
    <location>
        <begin position="148"/>
        <end position="157"/>
    </location>
</feature>
<feature type="non-terminal residue" evidence="8">
    <location>
        <position position="579"/>
    </location>
</feature>
<comment type="subcellular location">
    <subcellularLocation>
        <location evidence="1">Nucleus</location>
    </subcellularLocation>
</comment>
<dbReference type="InterPro" id="IPR000690">
    <property type="entry name" value="Matrin/U1-C_Znf_C2H2"/>
</dbReference>
<evidence type="ECO:0000256" key="4">
    <source>
        <dbReference type="ARBA" id="ARBA00022833"/>
    </source>
</evidence>
<keyword evidence="4" id="KW-0862">Zinc</keyword>
<dbReference type="EMBL" id="BMAV01016775">
    <property type="protein sequence ID" value="GFY67837.1"/>
    <property type="molecule type" value="Genomic_DNA"/>
</dbReference>
<organism evidence="8 9">
    <name type="scientific">Trichonephila inaurata madagascariensis</name>
    <dbReference type="NCBI Taxonomy" id="2747483"/>
    <lineage>
        <taxon>Eukaryota</taxon>
        <taxon>Metazoa</taxon>
        <taxon>Ecdysozoa</taxon>
        <taxon>Arthropoda</taxon>
        <taxon>Chelicerata</taxon>
        <taxon>Arachnida</taxon>
        <taxon>Araneae</taxon>
        <taxon>Araneomorphae</taxon>
        <taxon>Entelegynae</taxon>
        <taxon>Araneoidea</taxon>
        <taxon>Nephilidae</taxon>
        <taxon>Trichonephila</taxon>
        <taxon>Trichonephila inaurata</taxon>
    </lineage>
</organism>
<dbReference type="PANTHER" id="PTHR45762:SF3">
    <property type="entry name" value="ZINC-FINGER PROTEIN AT 72D, ISOFORM B"/>
    <property type="match status" value="1"/>
</dbReference>
<gene>
    <name evidence="8" type="primary">AVEN_4959_1</name>
    <name evidence="8" type="ORF">TNIN_72211</name>
</gene>
<keyword evidence="3" id="KW-0863">Zinc-finger</keyword>
<proteinExistence type="predicted"/>
<keyword evidence="2" id="KW-0479">Metal-binding</keyword>
<dbReference type="GO" id="GO:0008270">
    <property type="term" value="F:zinc ion binding"/>
    <property type="evidence" value="ECO:0007669"/>
    <property type="project" value="UniProtKB-KW"/>
</dbReference>
<dbReference type="PANTHER" id="PTHR45762">
    <property type="entry name" value="ZINC FINGER RNA-BINDING PROTEIN"/>
    <property type="match status" value="1"/>
</dbReference>
<evidence type="ECO:0000313" key="8">
    <source>
        <dbReference type="EMBL" id="GFY67837.1"/>
    </source>
</evidence>
<feature type="compositionally biased region" description="Basic and acidic residues" evidence="6">
    <location>
        <begin position="116"/>
        <end position="135"/>
    </location>
</feature>
<feature type="region of interest" description="Disordered" evidence="6">
    <location>
        <begin position="361"/>
        <end position="380"/>
    </location>
</feature>
<dbReference type="PROSITE" id="PS00028">
    <property type="entry name" value="ZINC_FINGER_C2H2_1"/>
    <property type="match status" value="1"/>
</dbReference>
<dbReference type="Pfam" id="PF12874">
    <property type="entry name" value="zf-met"/>
    <property type="match status" value="2"/>
</dbReference>
<evidence type="ECO:0000256" key="1">
    <source>
        <dbReference type="ARBA" id="ARBA00004123"/>
    </source>
</evidence>
<dbReference type="SMART" id="SM00355">
    <property type="entry name" value="ZnF_C2H2"/>
    <property type="match status" value="4"/>
</dbReference>
<dbReference type="OrthoDB" id="6434908at2759"/>
<protein>
    <recommendedName>
        <fullName evidence="7">Matrin-type domain-containing protein</fullName>
    </recommendedName>
</protein>
<dbReference type="InterPro" id="IPR003604">
    <property type="entry name" value="Matrin/U1-like-C_Znf_C2H2"/>
</dbReference>
<feature type="domain" description="Matrin-type" evidence="7">
    <location>
        <begin position="181"/>
        <end position="211"/>
    </location>
</feature>
<evidence type="ECO:0000256" key="5">
    <source>
        <dbReference type="ARBA" id="ARBA00023242"/>
    </source>
</evidence>
<sequence length="579" mass="67036">SKWFEKRKDHVSSDEERRHSRRSEKTKDYLSSDEERHSYKKSEYKRNSSSGDERHHSKWFEKGKDYSSSDEERHYSRKPEYKRNSSSDDGKRSKKDITEKSRSRWSKDFVKREKFSDDENSRRFQRNSDSDDHYRSPRGSPVMGRRYFNYEHSRSPEGKNSINVLKRETENELRAVDAGGFYCETCQLQLSSEATLQSHLNGKRHLKNQKSKCFPQINLSSFLPVTAPEERDPYDRSLPPVGMERIQLFNEVSAIQGKCDTNPRALIALDYVWEIRSTSETTYYCKLCDSPCAFITIMSHLNGFKHQLKCLKHINFYAYESIKECNRRKAEPVFAHHFNSYKGRYGSGNVRVFLERPKSDSVSDVPLRDQPGPSWRDDSASVAGNLDKKVPIKKSESKFFKIPKPEDCLDTTAGDYHCIICDCHMTGISAWESHVTGKRHLKKIKKNPQGPIINSKFVEAPPGTVSYLEKMLSDRKTDDVVFGLQYIRENRGETGNQYNCFPCGNCSSTIDIISHVISLRHKMKCLETMHSEGKVNNIMAIKALEFNEYSKENLIDEECCKVLNKYGHSKPVVYIAKGK</sequence>
<dbReference type="Proteomes" id="UP000886998">
    <property type="component" value="Unassembled WGS sequence"/>
</dbReference>
<dbReference type="PROSITE" id="PS50171">
    <property type="entry name" value="ZF_MATRIN"/>
    <property type="match status" value="1"/>
</dbReference>
<evidence type="ECO:0000313" key="9">
    <source>
        <dbReference type="Proteomes" id="UP000886998"/>
    </source>
</evidence>
<dbReference type="SMART" id="SM00451">
    <property type="entry name" value="ZnF_U1"/>
    <property type="match status" value="3"/>
</dbReference>
<feature type="region of interest" description="Disordered" evidence="6">
    <location>
        <begin position="1"/>
        <end position="103"/>
    </location>
</feature>
<dbReference type="SUPFAM" id="SSF57667">
    <property type="entry name" value="beta-beta-alpha zinc fingers"/>
    <property type="match status" value="2"/>
</dbReference>
<dbReference type="Gene3D" id="3.30.160.60">
    <property type="entry name" value="Classic Zinc Finger"/>
    <property type="match status" value="2"/>
</dbReference>
<name>A0A8X7CKY9_9ARAC</name>
<comment type="caution">
    <text evidence="8">The sequence shown here is derived from an EMBL/GenBank/DDBJ whole genome shotgun (WGS) entry which is preliminary data.</text>
</comment>
<dbReference type="GO" id="GO:0003727">
    <property type="term" value="F:single-stranded RNA binding"/>
    <property type="evidence" value="ECO:0007669"/>
    <property type="project" value="TreeGrafter"/>
</dbReference>
<reference evidence="8" key="1">
    <citation type="submission" date="2020-08" db="EMBL/GenBank/DDBJ databases">
        <title>Multicomponent nature underlies the extraordinary mechanical properties of spider dragline silk.</title>
        <authorList>
            <person name="Kono N."/>
            <person name="Nakamura H."/>
            <person name="Mori M."/>
            <person name="Yoshida Y."/>
            <person name="Ohtoshi R."/>
            <person name="Malay A.D."/>
            <person name="Moran D.A.P."/>
            <person name="Tomita M."/>
            <person name="Numata K."/>
            <person name="Arakawa K."/>
        </authorList>
    </citation>
    <scope>NUCLEOTIDE SEQUENCE</scope>
</reference>
<accession>A0A8X7CKY9</accession>
<evidence type="ECO:0000256" key="3">
    <source>
        <dbReference type="ARBA" id="ARBA00022771"/>
    </source>
</evidence>
<keyword evidence="9" id="KW-1185">Reference proteome</keyword>
<dbReference type="InterPro" id="IPR036236">
    <property type="entry name" value="Znf_C2H2_sf"/>
</dbReference>
<feature type="region of interest" description="Disordered" evidence="6">
    <location>
        <begin position="116"/>
        <end position="157"/>
    </location>
</feature>
<evidence type="ECO:0000256" key="6">
    <source>
        <dbReference type="SAM" id="MobiDB-lite"/>
    </source>
</evidence>
<evidence type="ECO:0000256" key="2">
    <source>
        <dbReference type="ARBA" id="ARBA00022723"/>
    </source>
</evidence>
<evidence type="ECO:0000259" key="7">
    <source>
        <dbReference type="PROSITE" id="PS50171"/>
    </source>
</evidence>
<dbReference type="AlphaFoldDB" id="A0A8X7CKY9"/>
<dbReference type="InterPro" id="IPR013087">
    <property type="entry name" value="Znf_C2H2_type"/>
</dbReference>
<dbReference type="GO" id="GO:0071011">
    <property type="term" value="C:precatalytic spliceosome"/>
    <property type="evidence" value="ECO:0007669"/>
    <property type="project" value="TreeGrafter"/>
</dbReference>
<keyword evidence="5" id="KW-0539">Nucleus</keyword>